<dbReference type="GO" id="GO:0030425">
    <property type="term" value="C:dendrite"/>
    <property type="evidence" value="ECO:0007669"/>
    <property type="project" value="TreeGrafter"/>
</dbReference>
<name>A0A553QJM9_9TELE</name>
<dbReference type="Proteomes" id="UP000316079">
    <property type="component" value="Unassembled WGS sequence"/>
</dbReference>
<sequence>MEQIERHFQMGFVCFVCPCREFGRWKVNSVALEREENGVALPLDPEFIQTIRQLGRRPSLTAITDNIIRKYGTHFLLSATLGGEEALTIFVDKRRLSRTADLTDSNGTAVTLEALHQLAASYFIDRESTLRKLHHLQIASTAIKVTETRTGPLGCSNYDNLDSVSSVLVQSPENKINLQGLQGILPEYLRSRFVEAALSYIGCHSEGEFVCRDNECWCKCSADYPQCNCPSEDLKAMQDSLKLIQESWTQANQEFKESEEFQNFVRRLPTFYALNTSAVQYFWKMEAGIQQRFQLLETSSQQLLSKAQRIVSKLFKLSKRCRTQPKISVPRER</sequence>
<dbReference type="InterPro" id="IPR033237">
    <property type="entry name" value="BRINP"/>
</dbReference>
<comment type="similarity">
    <text evidence="1">Belongs to the BRINP family.</text>
</comment>
<dbReference type="GO" id="GO:0005737">
    <property type="term" value="C:cytoplasm"/>
    <property type="evidence" value="ECO:0007669"/>
    <property type="project" value="TreeGrafter"/>
</dbReference>
<dbReference type="SMART" id="SM00457">
    <property type="entry name" value="MACPF"/>
    <property type="match status" value="1"/>
</dbReference>
<keyword evidence="3" id="KW-0338">Growth arrest</keyword>
<protein>
    <recommendedName>
        <fullName evidence="6">MACPF domain-containing protein</fullName>
    </recommendedName>
</protein>
<evidence type="ECO:0000256" key="4">
    <source>
        <dbReference type="ARBA" id="ARBA00023180"/>
    </source>
</evidence>
<dbReference type="PANTHER" id="PTHR15564">
    <property type="entry name" value="MACPF DOMAIN-CONTAINING PROTEIN"/>
    <property type="match status" value="1"/>
</dbReference>
<keyword evidence="2" id="KW-0732">Signal</keyword>
<evidence type="ECO:0000256" key="3">
    <source>
        <dbReference type="ARBA" id="ARBA00022810"/>
    </source>
</evidence>
<organism evidence="7 8">
    <name type="scientific">Danionella cerebrum</name>
    <dbReference type="NCBI Taxonomy" id="2873325"/>
    <lineage>
        <taxon>Eukaryota</taxon>
        <taxon>Metazoa</taxon>
        <taxon>Chordata</taxon>
        <taxon>Craniata</taxon>
        <taxon>Vertebrata</taxon>
        <taxon>Euteleostomi</taxon>
        <taxon>Actinopterygii</taxon>
        <taxon>Neopterygii</taxon>
        <taxon>Teleostei</taxon>
        <taxon>Ostariophysi</taxon>
        <taxon>Cypriniformes</taxon>
        <taxon>Danionidae</taxon>
        <taxon>Danioninae</taxon>
        <taxon>Danionella</taxon>
    </lineage>
</organism>
<dbReference type="Pfam" id="PF01823">
    <property type="entry name" value="MACPF"/>
    <property type="match status" value="1"/>
</dbReference>
<comment type="caution">
    <text evidence="7">The sequence shown here is derived from an EMBL/GenBank/DDBJ whole genome shotgun (WGS) entry which is preliminary data.</text>
</comment>
<keyword evidence="4" id="KW-0325">Glycoprotein</keyword>
<gene>
    <name evidence="7" type="ORF">DNTS_004561</name>
</gene>
<dbReference type="InterPro" id="IPR020864">
    <property type="entry name" value="MACPF"/>
</dbReference>
<dbReference type="GO" id="GO:0007399">
    <property type="term" value="P:nervous system development"/>
    <property type="evidence" value="ECO:0007669"/>
    <property type="project" value="TreeGrafter"/>
</dbReference>
<dbReference type="GO" id="GO:0071300">
    <property type="term" value="P:cellular response to retinoic acid"/>
    <property type="evidence" value="ECO:0007669"/>
    <property type="project" value="TreeGrafter"/>
</dbReference>
<dbReference type="InterPro" id="IPR057671">
    <property type="entry name" value="BRINP_C"/>
</dbReference>
<dbReference type="EMBL" id="SRMA01025876">
    <property type="protein sequence ID" value="TRY90138.1"/>
    <property type="molecule type" value="Genomic_DNA"/>
</dbReference>
<evidence type="ECO:0000256" key="5">
    <source>
        <dbReference type="ARBA" id="ARBA00023306"/>
    </source>
</evidence>
<dbReference type="STRING" id="623744.A0A553QJM9"/>
<dbReference type="Pfam" id="PF19052">
    <property type="entry name" value="BRINP_C"/>
    <property type="match status" value="1"/>
</dbReference>
<dbReference type="AlphaFoldDB" id="A0A553QJM9"/>
<evidence type="ECO:0000313" key="8">
    <source>
        <dbReference type="Proteomes" id="UP000316079"/>
    </source>
</evidence>
<dbReference type="OrthoDB" id="10013872at2759"/>
<evidence type="ECO:0000256" key="1">
    <source>
        <dbReference type="ARBA" id="ARBA00010360"/>
    </source>
</evidence>
<keyword evidence="5" id="KW-0131">Cell cycle</keyword>
<dbReference type="Pfam" id="PF25415">
    <property type="entry name" value="EGF_BRNP1-3"/>
    <property type="match status" value="1"/>
</dbReference>
<dbReference type="InterPro" id="IPR057450">
    <property type="entry name" value="BRINP_EGF"/>
</dbReference>
<evidence type="ECO:0000259" key="6">
    <source>
        <dbReference type="SMART" id="SM00457"/>
    </source>
</evidence>
<keyword evidence="8" id="KW-1185">Reference proteome</keyword>
<evidence type="ECO:0000256" key="2">
    <source>
        <dbReference type="ARBA" id="ARBA00022729"/>
    </source>
</evidence>
<dbReference type="GO" id="GO:0043025">
    <property type="term" value="C:neuronal cell body"/>
    <property type="evidence" value="ECO:0007669"/>
    <property type="project" value="TreeGrafter"/>
</dbReference>
<evidence type="ECO:0000313" key="7">
    <source>
        <dbReference type="EMBL" id="TRY90138.1"/>
    </source>
</evidence>
<dbReference type="GO" id="GO:0045666">
    <property type="term" value="P:positive regulation of neuron differentiation"/>
    <property type="evidence" value="ECO:0007669"/>
    <property type="project" value="InterPro"/>
</dbReference>
<dbReference type="GO" id="GO:0045930">
    <property type="term" value="P:negative regulation of mitotic cell cycle"/>
    <property type="evidence" value="ECO:0007669"/>
    <property type="project" value="InterPro"/>
</dbReference>
<reference evidence="7 8" key="1">
    <citation type="journal article" date="2019" name="Sci. Data">
        <title>Hybrid genome assembly and annotation of Danionella translucida.</title>
        <authorList>
            <person name="Kadobianskyi M."/>
            <person name="Schulze L."/>
            <person name="Schuelke M."/>
            <person name="Judkewitz B."/>
        </authorList>
    </citation>
    <scope>NUCLEOTIDE SEQUENCE [LARGE SCALE GENOMIC DNA]</scope>
    <source>
        <strain evidence="7 8">Bolton</strain>
    </source>
</reference>
<dbReference type="PANTHER" id="PTHR15564:SF10">
    <property type="entry name" value="BMP_RETINOIC ACID-INDUCIBLE NEURAL-SPECIFIC PROTEIN 3 ISOFORM X1"/>
    <property type="match status" value="1"/>
</dbReference>
<feature type="domain" description="MACPF" evidence="6">
    <location>
        <begin position="19"/>
        <end position="202"/>
    </location>
</feature>
<proteinExistence type="inferred from homology"/>
<accession>A0A553QJM9</accession>